<dbReference type="CDD" id="cd07814">
    <property type="entry name" value="SRPBCC_CalC_Aha1-like"/>
    <property type="match status" value="1"/>
</dbReference>
<dbReference type="SUPFAM" id="SSF55961">
    <property type="entry name" value="Bet v1-like"/>
    <property type="match status" value="1"/>
</dbReference>
<dbReference type="Pfam" id="PF08327">
    <property type="entry name" value="AHSA1"/>
    <property type="match status" value="1"/>
</dbReference>
<gene>
    <name evidence="3" type="ORF">SAMN04487906_2973</name>
</gene>
<organism evidence="3 4">
    <name type="scientific">Zhouia amylolytica</name>
    <dbReference type="NCBI Taxonomy" id="376730"/>
    <lineage>
        <taxon>Bacteria</taxon>
        <taxon>Pseudomonadati</taxon>
        <taxon>Bacteroidota</taxon>
        <taxon>Flavobacteriia</taxon>
        <taxon>Flavobacteriales</taxon>
        <taxon>Flavobacteriaceae</taxon>
        <taxon>Zhouia</taxon>
    </lineage>
</organism>
<accession>A0A1I6VCG3</accession>
<evidence type="ECO:0000259" key="2">
    <source>
        <dbReference type="Pfam" id="PF08327"/>
    </source>
</evidence>
<feature type="domain" description="Activator of Hsp90 ATPase homologue 1/2-like C-terminal" evidence="2">
    <location>
        <begin position="13"/>
        <end position="136"/>
    </location>
</feature>
<dbReference type="EMBL" id="FPAG01000009">
    <property type="protein sequence ID" value="SFT11204.1"/>
    <property type="molecule type" value="Genomic_DNA"/>
</dbReference>
<dbReference type="InterPro" id="IPR013538">
    <property type="entry name" value="ASHA1/2-like_C"/>
</dbReference>
<reference evidence="3 4" key="1">
    <citation type="submission" date="2016-10" db="EMBL/GenBank/DDBJ databases">
        <authorList>
            <person name="de Groot N.N."/>
        </authorList>
    </citation>
    <scope>NUCLEOTIDE SEQUENCE [LARGE SCALE GENOMIC DNA]</scope>
    <source>
        <strain evidence="3 4">CGMCC 1.6114</strain>
    </source>
</reference>
<dbReference type="RefSeq" id="WP_074979853.1">
    <property type="nucleotide sequence ID" value="NZ_FPAG01000009.1"/>
</dbReference>
<evidence type="ECO:0000313" key="3">
    <source>
        <dbReference type="EMBL" id="SFT11204.1"/>
    </source>
</evidence>
<dbReference type="InterPro" id="IPR023393">
    <property type="entry name" value="START-like_dom_sf"/>
</dbReference>
<name>A0A1I6VCG3_9FLAO</name>
<comment type="similarity">
    <text evidence="1">Belongs to the AHA1 family.</text>
</comment>
<dbReference type="Proteomes" id="UP000183209">
    <property type="component" value="Unassembled WGS sequence"/>
</dbReference>
<protein>
    <submittedName>
        <fullName evidence="3">Uncharacterized conserved protein YndB, AHSA1/START domain</fullName>
    </submittedName>
</protein>
<proteinExistence type="inferred from homology"/>
<dbReference type="OrthoDB" id="2355173at2"/>
<dbReference type="AlphaFoldDB" id="A0A1I6VCG3"/>
<dbReference type="Gene3D" id="3.30.530.20">
    <property type="match status" value="1"/>
</dbReference>
<evidence type="ECO:0000313" key="4">
    <source>
        <dbReference type="Proteomes" id="UP000183209"/>
    </source>
</evidence>
<evidence type="ECO:0000256" key="1">
    <source>
        <dbReference type="ARBA" id="ARBA00006817"/>
    </source>
</evidence>
<sequence>MGRKIFSVEQEYNASISQVWAAISDKSQMKLWYFDLEKFKLQKGFQFSFIGQGATGEKYIHLCEITEVVPEKKLQYSWKYKGYVGTSLVTFELFKEARKTRLKLTHEGLETFDQHNPDFASANFEAGWTELIGNLLRVHLEGK</sequence>